<name>A0AAD2CF18_9STRA</name>
<evidence type="ECO:0000256" key="1">
    <source>
        <dbReference type="SAM" id="MobiDB-lite"/>
    </source>
</evidence>
<organism evidence="4 5">
    <name type="scientific">Cylindrotheca closterium</name>
    <dbReference type="NCBI Taxonomy" id="2856"/>
    <lineage>
        <taxon>Eukaryota</taxon>
        <taxon>Sar</taxon>
        <taxon>Stramenopiles</taxon>
        <taxon>Ochrophyta</taxon>
        <taxon>Bacillariophyta</taxon>
        <taxon>Bacillariophyceae</taxon>
        <taxon>Bacillariophycidae</taxon>
        <taxon>Bacillariales</taxon>
        <taxon>Bacillariaceae</taxon>
        <taxon>Cylindrotheca</taxon>
    </lineage>
</organism>
<dbReference type="EMBL" id="CAKOGP040000224">
    <property type="protein sequence ID" value="CAJ1932764.1"/>
    <property type="molecule type" value="Genomic_DNA"/>
</dbReference>
<dbReference type="SUPFAM" id="SSF53474">
    <property type="entry name" value="alpha/beta-Hydrolases"/>
    <property type="match status" value="1"/>
</dbReference>
<accession>A0AAD2CF18</accession>
<dbReference type="GO" id="GO:0006629">
    <property type="term" value="P:lipid metabolic process"/>
    <property type="evidence" value="ECO:0007669"/>
    <property type="project" value="InterPro"/>
</dbReference>
<feature type="domain" description="Fungal lipase-type" evidence="3">
    <location>
        <begin position="256"/>
        <end position="319"/>
    </location>
</feature>
<feature type="region of interest" description="Disordered" evidence="1">
    <location>
        <begin position="1"/>
        <end position="23"/>
    </location>
</feature>
<dbReference type="Gene3D" id="3.40.50.1820">
    <property type="entry name" value="alpha/beta hydrolase"/>
    <property type="match status" value="1"/>
</dbReference>
<sequence>MQDNNDEDHEDDDEVVVGLPDDLSQPSKARTMFLMRLNIAAYPLCVEKLQHGHHCSYSEDTLKKVLEHGQSLYGSNVTTFEEELQAVKDFESHNWVLLKQLQEQKQLSFRSRSIPEETAEFDIGVSAVEWEIRNATTILVFRGTFTRWDYANIEHWMMDYALEKSTARMKEAWVNDAGLEWTKEMQDRSENHDDTWEKVALRAHQLLNEEKFPEELEKILASNASLEESLGGDDGNGHAGLTLEDARGTGYWKLTKHIVDQVYAETLARNQSLILTGHSQGATRAQLASMYLQKEYGVQIPTVSFAATGAACMARLLFDTSANLLQDVDPYSGHDQIVEYVHPLDVWGNSMLGEDGTRTCFISSKTTMEMIPIANETTATDPAQEYCSQVYGWPGPILLANEHSPILVDEELKRNFQRCRYFTHNTVAIFSALSYSLRENGATAIRNTTATKTVGGCADAKLIPKADPDGICPTGHMTSQEEEAFGLLLAIVLVTTFLSFALCYKCWIRNRQIRGYQASFNADESFDRAESRDTASIELPALT</sequence>
<feature type="transmembrane region" description="Helical" evidence="2">
    <location>
        <begin position="484"/>
        <end position="504"/>
    </location>
</feature>
<dbReference type="InterPro" id="IPR029058">
    <property type="entry name" value="AB_hydrolase_fold"/>
</dbReference>
<protein>
    <recommendedName>
        <fullName evidence="3">Fungal lipase-type domain-containing protein</fullName>
    </recommendedName>
</protein>
<evidence type="ECO:0000256" key="2">
    <source>
        <dbReference type="SAM" id="Phobius"/>
    </source>
</evidence>
<reference evidence="4" key="1">
    <citation type="submission" date="2023-08" db="EMBL/GenBank/DDBJ databases">
        <authorList>
            <person name="Audoor S."/>
            <person name="Bilcke G."/>
        </authorList>
    </citation>
    <scope>NUCLEOTIDE SEQUENCE</scope>
</reference>
<proteinExistence type="predicted"/>
<dbReference type="Pfam" id="PF01764">
    <property type="entry name" value="Lipase_3"/>
    <property type="match status" value="1"/>
</dbReference>
<keyword evidence="5" id="KW-1185">Reference proteome</keyword>
<gene>
    <name evidence="4" type="ORF">CYCCA115_LOCUS3000</name>
</gene>
<evidence type="ECO:0000313" key="4">
    <source>
        <dbReference type="EMBL" id="CAJ1932764.1"/>
    </source>
</evidence>
<evidence type="ECO:0000259" key="3">
    <source>
        <dbReference type="Pfam" id="PF01764"/>
    </source>
</evidence>
<keyword evidence="2" id="KW-0812">Transmembrane</keyword>
<dbReference type="Proteomes" id="UP001295423">
    <property type="component" value="Unassembled WGS sequence"/>
</dbReference>
<evidence type="ECO:0000313" key="5">
    <source>
        <dbReference type="Proteomes" id="UP001295423"/>
    </source>
</evidence>
<keyword evidence="2" id="KW-1133">Transmembrane helix</keyword>
<comment type="caution">
    <text evidence="4">The sequence shown here is derived from an EMBL/GenBank/DDBJ whole genome shotgun (WGS) entry which is preliminary data.</text>
</comment>
<dbReference type="InterPro" id="IPR002921">
    <property type="entry name" value="Fungal_lipase-type"/>
</dbReference>
<dbReference type="AlphaFoldDB" id="A0AAD2CF18"/>
<feature type="compositionally biased region" description="Acidic residues" evidence="1">
    <location>
        <begin position="1"/>
        <end position="15"/>
    </location>
</feature>
<keyword evidence="2" id="KW-0472">Membrane</keyword>